<evidence type="ECO:0000313" key="1">
    <source>
        <dbReference type="EMBL" id="CRK96546.1"/>
    </source>
</evidence>
<dbReference type="Proteomes" id="UP000183832">
    <property type="component" value="Unassembled WGS sequence"/>
</dbReference>
<gene>
    <name evidence="1" type="ORF">CLUMA_CG010152</name>
</gene>
<name>A0A1J1I9Y8_9DIPT</name>
<keyword evidence="2" id="KW-1185">Reference proteome</keyword>
<proteinExistence type="predicted"/>
<dbReference type="EMBL" id="CVRI01000044">
    <property type="protein sequence ID" value="CRK96546.1"/>
    <property type="molecule type" value="Genomic_DNA"/>
</dbReference>
<dbReference type="AlphaFoldDB" id="A0A1J1I9Y8"/>
<sequence length="61" mass="7116">MPVGVVILKHFVTRPQDNENIHFKGENNNRTMKSLLFFSSFSTESRYSSRKEKKTTISHTN</sequence>
<reference evidence="1 2" key="1">
    <citation type="submission" date="2015-04" db="EMBL/GenBank/DDBJ databases">
        <authorList>
            <person name="Syromyatnikov M.Y."/>
            <person name="Popov V.N."/>
        </authorList>
    </citation>
    <scope>NUCLEOTIDE SEQUENCE [LARGE SCALE GENOMIC DNA]</scope>
</reference>
<evidence type="ECO:0000313" key="2">
    <source>
        <dbReference type="Proteomes" id="UP000183832"/>
    </source>
</evidence>
<organism evidence="1 2">
    <name type="scientific">Clunio marinus</name>
    <dbReference type="NCBI Taxonomy" id="568069"/>
    <lineage>
        <taxon>Eukaryota</taxon>
        <taxon>Metazoa</taxon>
        <taxon>Ecdysozoa</taxon>
        <taxon>Arthropoda</taxon>
        <taxon>Hexapoda</taxon>
        <taxon>Insecta</taxon>
        <taxon>Pterygota</taxon>
        <taxon>Neoptera</taxon>
        <taxon>Endopterygota</taxon>
        <taxon>Diptera</taxon>
        <taxon>Nematocera</taxon>
        <taxon>Chironomoidea</taxon>
        <taxon>Chironomidae</taxon>
        <taxon>Clunio</taxon>
    </lineage>
</organism>
<accession>A0A1J1I9Y8</accession>
<protein>
    <submittedName>
        <fullName evidence="1">CLUMA_CG010152, isoform A</fullName>
    </submittedName>
</protein>